<proteinExistence type="predicted"/>
<accession>A0A916ZHY2</accession>
<evidence type="ECO:0000313" key="2">
    <source>
        <dbReference type="Proteomes" id="UP000612456"/>
    </source>
</evidence>
<sequence>MHNHINALFQEPTAAYRGKPFWSWNGELNKEELLRQIHVLKDMGFGGFFMHSRTGLITEYMGEEWFDLINACADEAEKLGMEAWLYDEDRWPSGTAGGIVTEEPAYRLKYLRLRVLPPEAGFSWEDHESVVAVFVCKLSGLDYSRCRQVGHGLDPEAGPDESLLVFAVEEQARESFYNGFTYLDTLNREAVDHFLALTHEKYKSRSGGRFGKSIKGIFTDEPHRGALMDGFGAKNPDHEWLVPWTYTLFERFLDKYGYDLIPLLPELFLRPEGRKISRVKWHYTDLLQDMFHDNFAKPINEWCERNDLILTGHTLHEDSLSAQTAMVGSVMRFYEHMGYPGVDVLSEGNVNYWIVKQLASAARQLGKPWMMSELYGCTGWQMPLEGHKAVGDWQALFGINLRCHHLSWYTMEGESKRDFPASISYQSAWWQDYEKVETYFSRLGVLLSQGTPVCDLLVINPVESLWCQIYPGWSRGLSAQSPDVREIEQHYEQTFHWLAGGQLDFDYGDEEMMSRLSQIGKDPLTGAPVLHVGQASYRAVLVTGLTTMRSTTLSLLEKFTQAGGVVIMAGEAPAYIDAMPSEEGSFIGKAVPFERESLIEACRQAVLPPLELAIAQTGEPVTDIFAQVRTDGGRLCAVLMNMNRKDWHRGVEVRIRADAFAALEADSAGPIETWLCATGEQKQIAARLVDGIYSFTLDFPPVGEHVIVAGGGANHAGSDALTGSVPEVKAVAVRYEEAEAAGIEGSFDYRLEEPNVCVLDRVLYQLDGGPAAGPFEILKADREIRSQLGLPWRSGEMIQPWYRRKYLGESLHELARLRLAYTFNVEASFRGELTLAVERPDLFGIRLNGQPVAVPEEAGWWVDPCFVKIPLPVQLLQGGENVVELEGGFHAGIDLEAVYLLGAFGVKLQGTARILTALPESLTVGDITKQGLPFYGGAITYILRQEQAAAAACKLPAGDALPAGGSRTVLQFPAFEAACIRVRKGGAPEELLAWQPYEAELAGSGAQALEFDLVLTRRNTFGPLHQLPLLTPHYGPGNWVTEGESFDEMDVLLPSGLLAAPRIVRQHRI</sequence>
<evidence type="ECO:0008006" key="3">
    <source>
        <dbReference type="Google" id="ProtNLM"/>
    </source>
</evidence>
<evidence type="ECO:0000313" key="1">
    <source>
        <dbReference type="EMBL" id="GGD98153.1"/>
    </source>
</evidence>
<comment type="caution">
    <text evidence="1">The sequence shown here is derived from an EMBL/GenBank/DDBJ whole genome shotgun (WGS) entry which is preliminary data.</text>
</comment>
<gene>
    <name evidence="1" type="ORF">GCM10010911_66200</name>
</gene>
<reference evidence="1" key="1">
    <citation type="journal article" date="2014" name="Int. J. Syst. Evol. Microbiol.">
        <title>Complete genome sequence of Corynebacterium casei LMG S-19264T (=DSM 44701T), isolated from a smear-ripened cheese.</title>
        <authorList>
            <consortium name="US DOE Joint Genome Institute (JGI-PGF)"/>
            <person name="Walter F."/>
            <person name="Albersmeier A."/>
            <person name="Kalinowski J."/>
            <person name="Ruckert C."/>
        </authorList>
    </citation>
    <scope>NUCLEOTIDE SEQUENCE</scope>
    <source>
        <strain evidence="1">CGMCC 1.15178</strain>
    </source>
</reference>
<dbReference type="PANTHER" id="PTHR36848">
    <property type="entry name" value="DNA-BINDING PROTEIN (PUTATIVE SECRETED PROTEIN)-RELATED"/>
    <property type="match status" value="1"/>
</dbReference>
<protein>
    <recommendedName>
        <fullName evidence="3">Alpha-L-rhamnosidase</fullName>
    </recommendedName>
</protein>
<name>A0A916ZHY2_9BACL</name>
<dbReference type="PANTHER" id="PTHR36848:SF2">
    <property type="entry name" value="SECRETED PROTEIN"/>
    <property type="match status" value="1"/>
</dbReference>
<dbReference type="EMBL" id="BMHP01000009">
    <property type="protein sequence ID" value="GGD98153.1"/>
    <property type="molecule type" value="Genomic_DNA"/>
</dbReference>
<organism evidence="1 2">
    <name type="scientific">Paenibacillus nasutitermitis</name>
    <dbReference type="NCBI Taxonomy" id="1652958"/>
    <lineage>
        <taxon>Bacteria</taxon>
        <taxon>Bacillati</taxon>
        <taxon>Bacillota</taxon>
        <taxon>Bacilli</taxon>
        <taxon>Bacillales</taxon>
        <taxon>Paenibacillaceae</taxon>
        <taxon>Paenibacillus</taxon>
    </lineage>
</organism>
<dbReference type="InterPro" id="IPR053161">
    <property type="entry name" value="Ulvan_degrading_GH"/>
</dbReference>
<dbReference type="Pfam" id="PF17132">
    <property type="entry name" value="Glyco_hydro_106"/>
    <property type="match status" value="1"/>
</dbReference>
<dbReference type="Proteomes" id="UP000612456">
    <property type="component" value="Unassembled WGS sequence"/>
</dbReference>
<dbReference type="RefSeq" id="WP_188999502.1">
    <property type="nucleotide sequence ID" value="NZ_BMHP01000009.1"/>
</dbReference>
<keyword evidence="2" id="KW-1185">Reference proteome</keyword>
<reference evidence="1" key="2">
    <citation type="submission" date="2020-09" db="EMBL/GenBank/DDBJ databases">
        <authorList>
            <person name="Sun Q."/>
            <person name="Zhou Y."/>
        </authorList>
    </citation>
    <scope>NUCLEOTIDE SEQUENCE</scope>
    <source>
        <strain evidence="1">CGMCC 1.15178</strain>
    </source>
</reference>
<dbReference type="AlphaFoldDB" id="A0A916ZHY2"/>